<feature type="compositionally biased region" description="Low complexity" evidence="1">
    <location>
        <begin position="22"/>
        <end position="43"/>
    </location>
</feature>
<gene>
    <name evidence="2" type="ORF">AXF42_Ash011215</name>
</gene>
<accession>A0A2I0AL99</accession>
<dbReference type="Proteomes" id="UP000236161">
    <property type="component" value="Unassembled WGS sequence"/>
</dbReference>
<protein>
    <submittedName>
        <fullName evidence="2">Uncharacterized protein</fullName>
    </submittedName>
</protein>
<evidence type="ECO:0000313" key="3">
    <source>
        <dbReference type="Proteomes" id="UP000236161"/>
    </source>
</evidence>
<dbReference type="AlphaFoldDB" id="A0A2I0AL99"/>
<dbReference type="EMBL" id="KZ451974">
    <property type="protein sequence ID" value="PKA56285.1"/>
    <property type="molecule type" value="Genomic_DNA"/>
</dbReference>
<reference evidence="2 3" key="1">
    <citation type="journal article" date="2017" name="Nature">
        <title>The Apostasia genome and the evolution of orchids.</title>
        <authorList>
            <person name="Zhang G.Q."/>
            <person name="Liu K.W."/>
            <person name="Li Z."/>
            <person name="Lohaus R."/>
            <person name="Hsiao Y.Y."/>
            <person name="Niu S.C."/>
            <person name="Wang J.Y."/>
            <person name="Lin Y.C."/>
            <person name="Xu Q."/>
            <person name="Chen L.J."/>
            <person name="Yoshida K."/>
            <person name="Fujiwara S."/>
            <person name="Wang Z.W."/>
            <person name="Zhang Y.Q."/>
            <person name="Mitsuda N."/>
            <person name="Wang M."/>
            <person name="Liu G.H."/>
            <person name="Pecoraro L."/>
            <person name="Huang H.X."/>
            <person name="Xiao X.J."/>
            <person name="Lin M."/>
            <person name="Wu X.Y."/>
            <person name="Wu W.L."/>
            <person name="Chen Y.Y."/>
            <person name="Chang S.B."/>
            <person name="Sakamoto S."/>
            <person name="Ohme-Takagi M."/>
            <person name="Yagi M."/>
            <person name="Zeng S.J."/>
            <person name="Shen C.Y."/>
            <person name="Yeh C.M."/>
            <person name="Luo Y.B."/>
            <person name="Tsai W.C."/>
            <person name="Van de Peer Y."/>
            <person name="Liu Z.J."/>
        </authorList>
    </citation>
    <scope>NUCLEOTIDE SEQUENCE [LARGE SCALE GENOMIC DNA]</scope>
    <source>
        <strain evidence="3">cv. Shenzhen</strain>
        <tissue evidence="2">Stem</tissue>
    </source>
</reference>
<evidence type="ECO:0000313" key="2">
    <source>
        <dbReference type="EMBL" id="PKA56285.1"/>
    </source>
</evidence>
<organism evidence="2 3">
    <name type="scientific">Apostasia shenzhenica</name>
    <dbReference type="NCBI Taxonomy" id="1088818"/>
    <lineage>
        <taxon>Eukaryota</taxon>
        <taxon>Viridiplantae</taxon>
        <taxon>Streptophyta</taxon>
        <taxon>Embryophyta</taxon>
        <taxon>Tracheophyta</taxon>
        <taxon>Spermatophyta</taxon>
        <taxon>Magnoliopsida</taxon>
        <taxon>Liliopsida</taxon>
        <taxon>Asparagales</taxon>
        <taxon>Orchidaceae</taxon>
        <taxon>Apostasioideae</taxon>
        <taxon>Apostasia</taxon>
    </lineage>
</organism>
<name>A0A2I0AL99_9ASPA</name>
<sequence>MITKGFSGGGSGRGADVRRSPSRSSSRGDAHLSPPSSSSLSTSSSCFFPSLAPWGCGEFGFEAVELEAARALAEFSRPAPVRVWRESSQGLDMGTYWADDNSQIKNAICKKVEERVTTEENPEIPKSGGDCCMNFAAAASRHRRRDNLTEALRDELSKRVADLSLDNQKMKVVNAFFNR</sequence>
<evidence type="ECO:0000256" key="1">
    <source>
        <dbReference type="SAM" id="MobiDB-lite"/>
    </source>
</evidence>
<feature type="region of interest" description="Disordered" evidence="1">
    <location>
        <begin position="1"/>
        <end position="43"/>
    </location>
</feature>
<keyword evidence="3" id="KW-1185">Reference proteome</keyword>
<proteinExistence type="predicted"/>
<feature type="compositionally biased region" description="Gly residues" evidence="1">
    <location>
        <begin position="1"/>
        <end position="13"/>
    </location>
</feature>